<feature type="region of interest" description="Disordered" evidence="1">
    <location>
        <begin position="1"/>
        <end position="38"/>
    </location>
</feature>
<dbReference type="EMBL" id="PGCI01000162">
    <property type="protein sequence ID" value="PLW36295.1"/>
    <property type="molecule type" value="Genomic_DNA"/>
</dbReference>
<proteinExistence type="predicted"/>
<organism evidence="2 3">
    <name type="scientific">Puccinia coronata f. sp. avenae</name>
    <dbReference type="NCBI Taxonomy" id="200324"/>
    <lineage>
        <taxon>Eukaryota</taxon>
        <taxon>Fungi</taxon>
        <taxon>Dikarya</taxon>
        <taxon>Basidiomycota</taxon>
        <taxon>Pucciniomycotina</taxon>
        <taxon>Pucciniomycetes</taxon>
        <taxon>Pucciniales</taxon>
        <taxon>Pucciniaceae</taxon>
        <taxon>Puccinia</taxon>
    </lineage>
</organism>
<gene>
    <name evidence="2" type="ORF">PCASD_15928</name>
</gene>
<feature type="compositionally biased region" description="Polar residues" evidence="1">
    <location>
        <begin position="8"/>
        <end position="17"/>
    </location>
</feature>
<feature type="compositionally biased region" description="Basic and acidic residues" evidence="1">
    <location>
        <begin position="20"/>
        <end position="29"/>
    </location>
</feature>
<evidence type="ECO:0000256" key="1">
    <source>
        <dbReference type="SAM" id="MobiDB-lite"/>
    </source>
</evidence>
<name>A0A2N5UEW4_9BASI</name>
<evidence type="ECO:0000313" key="3">
    <source>
        <dbReference type="Proteomes" id="UP000235392"/>
    </source>
</evidence>
<accession>A0A2N5UEW4</accession>
<reference evidence="2 3" key="1">
    <citation type="submission" date="2017-11" db="EMBL/GenBank/DDBJ databases">
        <title>De novo assembly and phasing of dikaryotic genomes from two isolates of Puccinia coronata f. sp. avenae, the causal agent of oat crown rust.</title>
        <authorList>
            <person name="Miller M.E."/>
            <person name="Zhang Y."/>
            <person name="Omidvar V."/>
            <person name="Sperschneider J."/>
            <person name="Schwessinger B."/>
            <person name="Raley C."/>
            <person name="Palmer J.M."/>
            <person name="Garnica D."/>
            <person name="Upadhyaya N."/>
            <person name="Rathjen J."/>
            <person name="Taylor J.M."/>
            <person name="Park R.F."/>
            <person name="Dodds P.N."/>
            <person name="Hirsch C.D."/>
            <person name="Kianian S.F."/>
            <person name="Figueroa M."/>
        </authorList>
    </citation>
    <scope>NUCLEOTIDE SEQUENCE [LARGE SCALE GENOMIC DNA]</scope>
    <source>
        <strain evidence="2">12SD80</strain>
    </source>
</reference>
<evidence type="ECO:0000313" key="2">
    <source>
        <dbReference type="EMBL" id="PLW36295.1"/>
    </source>
</evidence>
<protein>
    <submittedName>
        <fullName evidence="2">Uncharacterized protein</fullName>
    </submittedName>
</protein>
<feature type="region of interest" description="Disordered" evidence="1">
    <location>
        <begin position="86"/>
        <end position="107"/>
    </location>
</feature>
<comment type="caution">
    <text evidence="2">The sequence shown here is derived from an EMBL/GenBank/DDBJ whole genome shotgun (WGS) entry which is preliminary data.</text>
</comment>
<dbReference type="Proteomes" id="UP000235392">
    <property type="component" value="Unassembled WGS sequence"/>
</dbReference>
<sequence>MKNKTKPDQLNNSNSGSIIDLRKDSDAENAKINIRKNPNDKKKYDSILEFFGEPFYPDKALAEERKKAPITFHCKWCKKTVCGGYNSNANLRKHQDGSNQVGRDREV</sequence>
<dbReference type="AlphaFoldDB" id="A0A2N5UEW4"/>